<organism evidence="1 2">
    <name type="scientific">Lentinula aciculospora</name>
    <dbReference type="NCBI Taxonomy" id="153920"/>
    <lineage>
        <taxon>Eukaryota</taxon>
        <taxon>Fungi</taxon>
        <taxon>Dikarya</taxon>
        <taxon>Basidiomycota</taxon>
        <taxon>Agaricomycotina</taxon>
        <taxon>Agaricomycetes</taxon>
        <taxon>Agaricomycetidae</taxon>
        <taxon>Agaricales</taxon>
        <taxon>Marasmiineae</taxon>
        <taxon>Omphalotaceae</taxon>
        <taxon>Lentinula</taxon>
    </lineage>
</organism>
<evidence type="ECO:0000313" key="2">
    <source>
        <dbReference type="Proteomes" id="UP001150266"/>
    </source>
</evidence>
<name>A0A9W9A3V3_9AGAR</name>
<proteinExistence type="predicted"/>
<dbReference type="Proteomes" id="UP001150266">
    <property type="component" value="Unassembled WGS sequence"/>
</dbReference>
<dbReference type="EMBL" id="JAOTPV010000017">
    <property type="protein sequence ID" value="KAJ4473892.1"/>
    <property type="molecule type" value="Genomic_DNA"/>
</dbReference>
<keyword evidence="2" id="KW-1185">Reference proteome</keyword>
<sequence length="215" mass="24733">MFQHIVFPARLGLSTFYPHMDYPTSSCSTNGADVDSRASVEMVTCSLASTRMLPNQTCDDLPGAGRTVDTYFYQTAERFLEHRINKILEKRRSREKKRQSSLLQEQMLLDAIDSTEAAVHSFFESKFLTVSEGHALVCNHKYWTGSGLRYIRLDLSEYLYIWGAQDIEGWDDQVVAECCARISDYFVRPCYSLEVKTKAQMAAICYDRAQMDRRE</sequence>
<dbReference type="OrthoDB" id="10677763at2759"/>
<reference evidence="1" key="1">
    <citation type="submission" date="2022-08" db="EMBL/GenBank/DDBJ databases">
        <title>A Global Phylogenomic Analysis of the Shiitake Genus Lentinula.</title>
        <authorList>
            <consortium name="DOE Joint Genome Institute"/>
            <person name="Sierra-Patev S."/>
            <person name="Min B."/>
            <person name="Naranjo-Ortiz M."/>
            <person name="Looney B."/>
            <person name="Konkel Z."/>
            <person name="Slot J.C."/>
            <person name="Sakamoto Y."/>
            <person name="Steenwyk J.L."/>
            <person name="Rokas A."/>
            <person name="Carro J."/>
            <person name="Camarero S."/>
            <person name="Ferreira P."/>
            <person name="Molpeceres G."/>
            <person name="Ruiz-Duenas F.J."/>
            <person name="Serrano A."/>
            <person name="Henrissat B."/>
            <person name="Drula E."/>
            <person name="Hughes K.W."/>
            <person name="Mata J.L."/>
            <person name="Ishikawa N.K."/>
            <person name="Vargas-Isla R."/>
            <person name="Ushijima S."/>
            <person name="Smith C.A."/>
            <person name="Ahrendt S."/>
            <person name="Andreopoulos W."/>
            <person name="He G."/>
            <person name="Labutti K."/>
            <person name="Lipzen A."/>
            <person name="Ng V."/>
            <person name="Riley R."/>
            <person name="Sandor L."/>
            <person name="Barry K."/>
            <person name="Martinez A.T."/>
            <person name="Xiao Y."/>
            <person name="Gibbons J.G."/>
            <person name="Terashima K."/>
            <person name="Grigoriev I.V."/>
            <person name="Hibbett D.S."/>
        </authorList>
    </citation>
    <scope>NUCLEOTIDE SEQUENCE</scope>
    <source>
        <strain evidence="1">JLM2183</strain>
    </source>
</reference>
<gene>
    <name evidence="1" type="ORF">J3R30DRAFT_740365</name>
</gene>
<accession>A0A9W9A3V3</accession>
<dbReference type="AlphaFoldDB" id="A0A9W9A3V3"/>
<evidence type="ECO:0000313" key="1">
    <source>
        <dbReference type="EMBL" id="KAJ4473892.1"/>
    </source>
</evidence>
<protein>
    <submittedName>
        <fullName evidence="1">Uncharacterized protein</fullName>
    </submittedName>
</protein>
<comment type="caution">
    <text evidence="1">The sequence shown here is derived from an EMBL/GenBank/DDBJ whole genome shotgun (WGS) entry which is preliminary data.</text>
</comment>